<dbReference type="InterPro" id="IPR025184">
    <property type="entry name" value="AadA_C"/>
</dbReference>
<dbReference type="SUPFAM" id="SSF81301">
    <property type="entry name" value="Nucleotidyltransferase"/>
    <property type="match status" value="1"/>
</dbReference>
<evidence type="ECO:0000256" key="2">
    <source>
        <dbReference type="ARBA" id="ARBA00023251"/>
    </source>
</evidence>
<evidence type="ECO:0000259" key="5">
    <source>
        <dbReference type="Pfam" id="PF01909"/>
    </source>
</evidence>
<dbReference type="InterPro" id="IPR024172">
    <property type="entry name" value="AadA/Aad9"/>
</dbReference>
<evidence type="ECO:0000313" key="7">
    <source>
        <dbReference type="EMBL" id="PAD83316.1"/>
    </source>
</evidence>
<organism evidence="7 8">
    <name type="scientific">Niallia circulans</name>
    <name type="common">Bacillus circulans</name>
    <dbReference type="NCBI Taxonomy" id="1397"/>
    <lineage>
        <taxon>Bacteria</taxon>
        <taxon>Bacillati</taxon>
        <taxon>Bacillota</taxon>
        <taxon>Bacilli</taxon>
        <taxon>Bacillales</taxon>
        <taxon>Bacillaceae</taxon>
        <taxon>Niallia</taxon>
    </lineage>
</organism>
<evidence type="ECO:0000256" key="1">
    <source>
        <dbReference type="ARBA" id="ARBA00022679"/>
    </source>
</evidence>
<dbReference type="GO" id="GO:0046677">
    <property type="term" value="P:response to antibiotic"/>
    <property type="evidence" value="ECO:0007669"/>
    <property type="project" value="UniProtKB-KW"/>
</dbReference>
<dbReference type="AlphaFoldDB" id="A0AA91Z1H4"/>
<dbReference type="Gene3D" id="3.30.460.10">
    <property type="entry name" value="Beta Polymerase, domain 2"/>
    <property type="match status" value="1"/>
</dbReference>
<protein>
    <recommendedName>
        <fullName evidence="4">Spectinomycin 9-adenylyltransferase</fullName>
    </recommendedName>
</protein>
<comment type="caution">
    <text evidence="7">The sequence shown here is derived from an EMBL/GenBank/DDBJ whole genome shotgun (WGS) entry which is preliminary data.</text>
</comment>
<comment type="catalytic activity">
    <reaction evidence="3 4">
        <text>spectinomycin + ATP = 9-O-adenylylspectinomycin + diphosphate</text>
        <dbReference type="Rhea" id="RHEA:63228"/>
        <dbReference type="ChEBI" id="CHEBI:30616"/>
        <dbReference type="ChEBI" id="CHEBI:33019"/>
        <dbReference type="ChEBI" id="CHEBI:146260"/>
        <dbReference type="ChEBI" id="CHEBI:146261"/>
    </reaction>
</comment>
<keyword evidence="4" id="KW-0067">ATP-binding</keyword>
<dbReference type="EMBL" id="NPBQ01000063">
    <property type="protein sequence ID" value="PAD83316.1"/>
    <property type="molecule type" value="Genomic_DNA"/>
</dbReference>
<evidence type="ECO:0000313" key="8">
    <source>
        <dbReference type="Proteomes" id="UP000216961"/>
    </source>
</evidence>
<sequence>MGDVWKTCSSEVKDFVFHLNKSMKEIIKDNYLGFYIHGSLAMGGFNPKSSDVDALVITHQSLEVEDKRKLARFLLGYSNSPYPIEISFLNTYQLRHWQHPSAFDFHYSEFWRERFERDLLNGTYQYLNSDIHSDADLAAHLTITYQRGICVEGKPIKEVFPLVPSADYISSILGDYYDCLENIEKDPIYCSLNLIRVFWFLKEGVVSSKQEAGNWGLKTFSKNVRTIIRKVVDSYKNGNGTKTFEKDELISLRDYIADKVQKLLS</sequence>
<evidence type="ECO:0000256" key="4">
    <source>
        <dbReference type="PIRNR" id="PIRNR000819"/>
    </source>
</evidence>
<dbReference type="Pfam" id="PF13427">
    <property type="entry name" value="AadA_C"/>
    <property type="match status" value="1"/>
</dbReference>
<accession>A0AA91Z1H4</accession>
<keyword evidence="1 4" id="KW-0808">Transferase</keyword>
<dbReference type="GO" id="GO:0005524">
    <property type="term" value="F:ATP binding"/>
    <property type="evidence" value="ECO:0007669"/>
    <property type="project" value="UniProtKB-KW"/>
</dbReference>
<feature type="domain" description="Polymerase nucleotidyl transferase" evidence="5">
    <location>
        <begin position="24"/>
        <end position="86"/>
    </location>
</feature>
<keyword evidence="4" id="KW-0548">Nucleotidyltransferase</keyword>
<keyword evidence="2 4" id="KW-0046">Antibiotic resistance</keyword>
<dbReference type="RefSeq" id="WP_095330165.1">
    <property type="nucleotide sequence ID" value="NZ_CP026033.1"/>
</dbReference>
<dbReference type="Pfam" id="PF01909">
    <property type="entry name" value="NTP_transf_2"/>
    <property type="match status" value="1"/>
</dbReference>
<dbReference type="InterPro" id="IPR002934">
    <property type="entry name" value="Polymerase_NTP_transf_dom"/>
</dbReference>
<dbReference type="CDD" id="cd05403">
    <property type="entry name" value="NT_KNTase_like"/>
    <property type="match status" value="1"/>
</dbReference>
<dbReference type="InterPro" id="IPR043519">
    <property type="entry name" value="NT_sf"/>
</dbReference>
<dbReference type="GO" id="GO:0070566">
    <property type="term" value="F:adenylyltransferase activity"/>
    <property type="evidence" value="ECO:0007669"/>
    <property type="project" value="InterPro"/>
</dbReference>
<dbReference type="PIRSF" id="PIRSF000819">
    <property type="entry name" value="Streptomycin_3-adenylyltransf"/>
    <property type="match status" value="1"/>
</dbReference>
<dbReference type="Proteomes" id="UP000216961">
    <property type="component" value="Unassembled WGS sequence"/>
</dbReference>
<evidence type="ECO:0000256" key="3">
    <source>
        <dbReference type="ARBA" id="ARBA00047831"/>
    </source>
</evidence>
<keyword evidence="4" id="KW-0547">Nucleotide-binding</keyword>
<name>A0AA91Z1H4_NIACI</name>
<gene>
    <name evidence="7" type="ORF">CHH57_10355</name>
</gene>
<proteinExistence type="predicted"/>
<feature type="domain" description="Adenylyltransferase AadA C-terminal" evidence="6">
    <location>
        <begin position="158"/>
        <end position="255"/>
    </location>
</feature>
<reference evidence="7 8" key="1">
    <citation type="submission" date="2017-07" db="EMBL/GenBank/DDBJ databases">
        <title>Isolation and whole genome analysis of endospore-forming bacteria from heroin.</title>
        <authorList>
            <person name="Kalinowski J."/>
            <person name="Ahrens B."/>
            <person name="Al-Dilaimi A."/>
            <person name="Winkler A."/>
            <person name="Wibberg D."/>
            <person name="Schleenbecker U."/>
            <person name="Ruckert C."/>
            <person name="Wolfel R."/>
            <person name="Grass G."/>
        </authorList>
    </citation>
    <scope>NUCLEOTIDE SEQUENCE [LARGE SCALE GENOMIC DNA]</scope>
    <source>
        <strain evidence="7 8">7521-2</strain>
    </source>
</reference>
<evidence type="ECO:0000259" key="6">
    <source>
        <dbReference type="Pfam" id="PF13427"/>
    </source>
</evidence>